<dbReference type="NCBIfam" id="TIGR03296">
    <property type="entry name" value="M6dom_TIGR03296"/>
    <property type="match status" value="1"/>
</dbReference>
<evidence type="ECO:0000313" key="4">
    <source>
        <dbReference type="EMBL" id="NUW34602.1"/>
    </source>
</evidence>
<protein>
    <submittedName>
        <fullName evidence="4">Immune inhibitor A</fullName>
    </submittedName>
</protein>
<dbReference type="Pfam" id="PF20773">
    <property type="entry name" value="InhA-like_MAM"/>
    <property type="match status" value="1"/>
</dbReference>
<organism evidence="4 5">
    <name type="scientific">Nonomuraea montanisoli</name>
    <dbReference type="NCBI Taxonomy" id="2741721"/>
    <lineage>
        <taxon>Bacteria</taxon>
        <taxon>Bacillati</taxon>
        <taxon>Actinomycetota</taxon>
        <taxon>Actinomycetes</taxon>
        <taxon>Streptosporangiales</taxon>
        <taxon>Streptosporangiaceae</taxon>
        <taxon>Nonomuraea</taxon>
    </lineage>
</organism>
<dbReference type="GO" id="GO:0006508">
    <property type="term" value="P:proteolysis"/>
    <property type="evidence" value="ECO:0007669"/>
    <property type="project" value="InterPro"/>
</dbReference>
<evidence type="ECO:0000256" key="1">
    <source>
        <dbReference type="SAM" id="MobiDB-lite"/>
    </source>
</evidence>
<evidence type="ECO:0000259" key="2">
    <source>
        <dbReference type="Pfam" id="PF05547"/>
    </source>
</evidence>
<dbReference type="SUPFAM" id="SSF55486">
    <property type="entry name" value="Metalloproteases ('zincins'), catalytic domain"/>
    <property type="match status" value="1"/>
</dbReference>
<proteinExistence type="predicted"/>
<keyword evidence="5" id="KW-1185">Reference proteome</keyword>
<dbReference type="EMBL" id="JABWGN010000009">
    <property type="protein sequence ID" value="NUW34602.1"/>
    <property type="molecule type" value="Genomic_DNA"/>
</dbReference>
<feature type="domain" description="Peptidase M6-like" evidence="2">
    <location>
        <begin position="106"/>
        <end position="427"/>
    </location>
</feature>
<reference evidence="4 5" key="1">
    <citation type="submission" date="2020-06" db="EMBL/GenBank/DDBJ databases">
        <title>Nonomuraea sp. SMC257, a novel actinomycete isolated from soil.</title>
        <authorList>
            <person name="Chanama M."/>
        </authorList>
    </citation>
    <scope>NUCLEOTIDE SEQUENCE [LARGE SCALE GENOMIC DNA]</scope>
    <source>
        <strain evidence="4 5">SMC257</strain>
    </source>
</reference>
<feature type="domain" description="Immune inhibitor A-like metallopeptidase VEG" evidence="3">
    <location>
        <begin position="660"/>
        <end position="778"/>
    </location>
</feature>
<dbReference type="GO" id="GO:0008233">
    <property type="term" value="F:peptidase activity"/>
    <property type="evidence" value="ECO:0007669"/>
    <property type="project" value="InterPro"/>
</dbReference>
<feature type="region of interest" description="Disordered" evidence="1">
    <location>
        <begin position="50"/>
        <end position="73"/>
    </location>
</feature>
<dbReference type="RefSeq" id="WP_175592036.1">
    <property type="nucleotide sequence ID" value="NZ_JABWGN010000009.1"/>
</dbReference>
<dbReference type="Proteomes" id="UP000586042">
    <property type="component" value="Unassembled WGS sequence"/>
</dbReference>
<comment type="caution">
    <text evidence="4">The sequence shown here is derived from an EMBL/GenBank/DDBJ whole genome shotgun (WGS) entry which is preliminary data.</text>
</comment>
<gene>
    <name evidence="4" type="ORF">HTZ77_24660</name>
</gene>
<dbReference type="Pfam" id="PF20774">
    <property type="entry name" value="InhA-like_VEG"/>
    <property type="match status" value="1"/>
</dbReference>
<accession>A0A7Y6IAD3</accession>
<dbReference type="InterPro" id="IPR008757">
    <property type="entry name" value="Peptidase_M6-like_domain"/>
</dbReference>
<dbReference type="PANTHER" id="PTHR41775:SF1">
    <property type="entry name" value="PEPTIDASE M6-LIKE DOMAIN-CONTAINING PROTEIN"/>
    <property type="match status" value="1"/>
</dbReference>
<dbReference type="AlphaFoldDB" id="A0A7Y6IAD3"/>
<sequence>MSKHLLAALGLVAATTVGGGIIGDQPSGARYEPRPADHYLNYDDPLVATDPLEERPGTKHVATPRPVKGTTEGNPVTARVLATRQDEALRTGQNPFEFIHKKSKVTKTAKLLTLLVEFSDTAGDDFSGYSHPKTTGDQNDCVTEPPGARIGGPVHNRLPDPAASGKDNFTYWVKDFSAKHYNDMLYSDRGVTQRIRTDLTDPRDGKKGIDVSGSLKGLYQEMSKGAYTITGEAVGWLTLPHSEAYYGAGRCGQPVQDNAGHPSNPRYPNGAQQLPVDAVNALAARNPSFPWADYDVEDVGDADRDGDFAEPDGVIDHLVIVHAGEDKLAGGGAQGTFALWAHSSTVQGGYPIPGTDIKISNYIMQGENAGVGIFGHEYGHDLGLPDLYDSQGPSSDSSVGFWDLMSAGSHTGVLFQSMPTHMGLWDKWILGWADPKVINPGSRTQYVTLGQASRTPRLTRDGVMVNLPDKEFPLATPHSGTRAWWSDNTQNWADVRLSRTIQVPADARWWMWDNYVIENEWDFGFVEISTDGGATWTEQKIYNEAGQLVSTDDGYGDPNGRLRDYGKKKYGLTGTSDGWRHDYVDLSAYAGKTVQLRLRYATDANTNERGWLSDDFSLTSSGATIWSDDVEGGANGWTGVAESFANTKGPGWTLNDGVARTRHYYFAEWRNTDGFDKGLAWGYDHTISRDGIQNVERVKYNAPGLVVTYGDARYEWNDVDTYRYDPPSIGSKGRLLVLDSHFDPLRRTGEAAQHDPGWHKNMTARIQSSNAAFTFFGTYPQRECLEDSAVYCTSLPAQSPITRFTDARTWYPGLEIRDGQPVLRNGAASVVVPSSGGQPYTTRVVHADGTPAGEFYGQELNGHKLGTGNPGDEGKALGVQLRLVAPLPGNMGAIVEVTSAKK</sequence>
<evidence type="ECO:0000259" key="3">
    <source>
        <dbReference type="Pfam" id="PF20774"/>
    </source>
</evidence>
<name>A0A7Y6IAD3_9ACTN</name>
<dbReference type="InterPro" id="IPR048665">
    <property type="entry name" value="InhA-like_VEG"/>
</dbReference>
<evidence type="ECO:0000313" key="5">
    <source>
        <dbReference type="Proteomes" id="UP000586042"/>
    </source>
</evidence>
<dbReference type="PANTHER" id="PTHR41775">
    <property type="entry name" value="SECRETED PROTEIN-RELATED"/>
    <property type="match status" value="1"/>
</dbReference>
<dbReference type="Pfam" id="PF05547">
    <property type="entry name" value="Peptidase_M6"/>
    <property type="match status" value="1"/>
</dbReference>